<feature type="domain" description="PI3K/PI4K catalytic" evidence="3">
    <location>
        <begin position="1"/>
        <end position="118"/>
    </location>
</feature>
<dbReference type="InterPro" id="IPR011009">
    <property type="entry name" value="Kinase-like_dom_sf"/>
</dbReference>
<dbReference type="InterPro" id="IPR050517">
    <property type="entry name" value="DDR_Repair_Kinase"/>
</dbReference>
<name>A0A0D3KXK9_EMIH1</name>
<dbReference type="Gene3D" id="1.10.1070.11">
    <property type="entry name" value="Phosphatidylinositol 3-/4-kinase, catalytic domain"/>
    <property type="match status" value="1"/>
</dbReference>
<dbReference type="PANTHER" id="PTHR11139:SF68">
    <property type="entry name" value="DNA-DEPENDENT PROTEIN KINASE CATALYTIC SUBUNIT"/>
    <property type="match status" value="1"/>
</dbReference>
<evidence type="ECO:0000256" key="2">
    <source>
        <dbReference type="ARBA" id="ARBA00022777"/>
    </source>
</evidence>
<dbReference type="PROSITE" id="PS50290">
    <property type="entry name" value="PI3_4_KINASE_3"/>
    <property type="match status" value="1"/>
</dbReference>
<dbReference type="HOGENOM" id="CLU_2079205_0_0_1"/>
<dbReference type="GO" id="GO:0004674">
    <property type="term" value="F:protein serine/threonine kinase activity"/>
    <property type="evidence" value="ECO:0007669"/>
    <property type="project" value="TreeGrafter"/>
</dbReference>
<dbReference type="RefSeq" id="XP_005792923.1">
    <property type="nucleotide sequence ID" value="XM_005792866.1"/>
</dbReference>
<keyword evidence="1" id="KW-0808">Transferase</keyword>
<dbReference type="GO" id="GO:0005634">
    <property type="term" value="C:nucleus"/>
    <property type="evidence" value="ECO:0007669"/>
    <property type="project" value="TreeGrafter"/>
</dbReference>
<keyword evidence="5" id="KW-1185">Reference proteome</keyword>
<dbReference type="SUPFAM" id="SSF56112">
    <property type="entry name" value="Protein kinase-like (PK-like)"/>
    <property type="match status" value="1"/>
</dbReference>
<dbReference type="GeneID" id="17285764"/>
<dbReference type="EnsemblProtists" id="EOD40494">
    <property type="protein sequence ID" value="EOD40494"/>
    <property type="gene ID" value="EMIHUDRAFT_45581"/>
</dbReference>
<protein>
    <recommendedName>
        <fullName evidence="3">PI3K/PI4K catalytic domain-containing protein</fullName>
    </recommendedName>
</protein>
<dbReference type="GO" id="GO:0006302">
    <property type="term" value="P:double-strand break repair"/>
    <property type="evidence" value="ECO:0007669"/>
    <property type="project" value="TreeGrafter"/>
</dbReference>
<reference evidence="4" key="2">
    <citation type="submission" date="2024-10" db="UniProtKB">
        <authorList>
            <consortium name="EnsemblProtists"/>
        </authorList>
    </citation>
    <scope>IDENTIFICATION</scope>
</reference>
<keyword evidence="2" id="KW-0418">Kinase</keyword>
<reference evidence="5" key="1">
    <citation type="journal article" date="2013" name="Nature">
        <title>Pan genome of the phytoplankton Emiliania underpins its global distribution.</title>
        <authorList>
            <person name="Read B.A."/>
            <person name="Kegel J."/>
            <person name="Klute M.J."/>
            <person name="Kuo A."/>
            <person name="Lefebvre S.C."/>
            <person name="Maumus F."/>
            <person name="Mayer C."/>
            <person name="Miller J."/>
            <person name="Monier A."/>
            <person name="Salamov A."/>
            <person name="Young J."/>
            <person name="Aguilar M."/>
            <person name="Claverie J.M."/>
            <person name="Frickenhaus S."/>
            <person name="Gonzalez K."/>
            <person name="Herman E.K."/>
            <person name="Lin Y.C."/>
            <person name="Napier J."/>
            <person name="Ogata H."/>
            <person name="Sarno A.F."/>
            <person name="Shmutz J."/>
            <person name="Schroeder D."/>
            <person name="de Vargas C."/>
            <person name="Verret F."/>
            <person name="von Dassow P."/>
            <person name="Valentin K."/>
            <person name="Van de Peer Y."/>
            <person name="Wheeler G."/>
            <person name="Dacks J.B."/>
            <person name="Delwiche C.F."/>
            <person name="Dyhrman S.T."/>
            <person name="Glockner G."/>
            <person name="John U."/>
            <person name="Richards T."/>
            <person name="Worden A.Z."/>
            <person name="Zhang X."/>
            <person name="Grigoriev I.V."/>
            <person name="Allen A.E."/>
            <person name="Bidle K."/>
            <person name="Borodovsky M."/>
            <person name="Bowler C."/>
            <person name="Brownlee C."/>
            <person name="Cock J.M."/>
            <person name="Elias M."/>
            <person name="Gladyshev V.N."/>
            <person name="Groth M."/>
            <person name="Guda C."/>
            <person name="Hadaegh A."/>
            <person name="Iglesias-Rodriguez M.D."/>
            <person name="Jenkins J."/>
            <person name="Jones B.M."/>
            <person name="Lawson T."/>
            <person name="Leese F."/>
            <person name="Lindquist E."/>
            <person name="Lobanov A."/>
            <person name="Lomsadze A."/>
            <person name="Malik S.B."/>
            <person name="Marsh M.E."/>
            <person name="Mackinder L."/>
            <person name="Mock T."/>
            <person name="Mueller-Roeber B."/>
            <person name="Pagarete A."/>
            <person name="Parker M."/>
            <person name="Probert I."/>
            <person name="Quesneville H."/>
            <person name="Raines C."/>
            <person name="Rensing S.A."/>
            <person name="Riano-Pachon D.M."/>
            <person name="Richier S."/>
            <person name="Rokitta S."/>
            <person name="Shiraiwa Y."/>
            <person name="Soanes D.M."/>
            <person name="van der Giezen M."/>
            <person name="Wahlund T.M."/>
            <person name="Williams B."/>
            <person name="Wilson W."/>
            <person name="Wolfe G."/>
            <person name="Wurch L.L."/>
        </authorList>
    </citation>
    <scope>NUCLEOTIDE SEQUENCE</scope>
</reference>
<dbReference type="PROSITE" id="PS00916">
    <property type="entry name" value="PI3_4_KINASE_2"/>
    <property type="match status" value="1"/>
</dbReference>
<evidence type="ECO:0000259" key="3">
    <source>
        <dbReference type="PROSITE" id="PS50290"/>
    </source>
</evidence>
<dbReference type="eggNOG" id="KOG0891">
    <property type="taxonomic scope" value="Eukaryota"/>
</dbReference>
<evidence type="ECO:0000256" key="1">
    <source>
        <dbReference type="ARBA" id="ARBA00022679"/>
    </source>
</evidence>
<dbReference type="PANTHER" id="PTHR11139">
    <property type="entry name" value="ATAXIA TELANGIECTASIA MUTATED ATM -RELATED"/>
    <property type="match status" value="1"/>
</dbReference>
<sequence>AESFLATRSCFARSLAVVTVVGHLLGIGDRHLENFMVEEASGRVVGIDFGHAFGSATHQLPQPELMGVRLTRQLTSFLRPLDSGVLLKGHMVLVLRTLRAQRDELLRVMDVFVSEPNV</sequence>
<dbReference type="Proteomes" id="UP000013827">
    <property type="component" value="Unassembled WGS sequence"/>
</dbReference>
<dbReference type="InterPro" id="IPR036940">
    <property type="entry name" value="PI3/4_kinase_cat_sf"/>
</dbReference>
<accession>A0A0D3KXK9</accession>
<dbReference type="Pfam" id="PF00454">
    <property type="entry name" value="PI3_PI4_kinase"/>
    <property type="match status" value="1"/>
</dbReference>
<proteinExistence type="predicted"/>
<organism evidence="4 5">
    <name type="scientific">Emiliania huxleyi (strain CCMP1516)</name>
    <dbReference type="NCBI Taxonomy" id="280463"/>
    <lineage>
        <taxon>Eukaryota</taxon>
        <taxon>Haptista</taxon>
        <taxon>Haptophyta</taxon>
        <taxon>Prymnesiophyceae</taxon>
        <taxon>Isochrysidales</taxon>
        <taxon>Noelaerhabdaceae</taxon>
        <taxon>Emiliania</taxon>
    </lineage>
</organism>
<dbReference type="PaxDb" id="2903-EOD40494"/>
<dbReference type="AlphaFoldDB" id="A0A0D3KXK9"/>
<dbReference type="GO" id="GO:0000723">
    <property type="term" value="P:telomere maintenance"/>
    <property type="evidence" value="ECO:0007669"/>
    <property type="project" value="TreeGrafter"/>
</dbReference>
<dbReference type="KEGG" id="ehx:EMIHUDRAFT_45581"/>
<dbReference type="STRING" id="2903.R1G3U3"/>
<dbReference type="InterPro" id="IPR000403">
    <property type="entry name" value="PI3/4_kinase_cat_dom"/>
</dbReference>
<dbReference type="InterPro" id="IPR018936">
    <property type="entry name" value="PI3/4_kinase_CS"/>
</dbReference>
<evidence type="ECO:0000313" key="4">
    <source>
        <dbReference type="EnsemblProtists" id="EOD40494"/>
    </source>
</evidence>
<evidence type="ECO:0000313" key="5">
    <source>
        <dbReference type="Proteomes" id="UP000013827"/>
    </source>
</evidence>